<dbReference type="RefSeq" id="WP_271172390.1">
    <property type="nucleotide sequence ID" value="NZ_BSEJ01000002.1"/>
</dbReference>
<evidence type="ECO:0000256" key="1">
    <source>
        <dbReference type="ARBA" id="ARBA00007592"/>
    </source>
</evidence>
<dbReference type="PROSITE" id="PS00666">
    <property type="entry name" value="DHDPS_2"/>
    <property type="match status" value="1"/>
</dbReference>
<evidence type="ECO:0000256" key="6">
    <source>
        <dbReference type="PIRSR" id="PIRSR001365-2"/>
    </source>
</evidence>
<keyword evidence="8" id="KW-1185">Reference proteome</keyword>
<protein>
    <submittedName>
        <fullName evidence="7">Dihydrodipicolinate synthase family protein</fullName>
    </submittedName>
</protein>
<dbReference type="InterPro" id="IPR020625">
    <property type="entry name" value="Schiff_base-form_aldolases_AS"/>
</dbReference>
<evidence type="ECO:0000256" key="5">
    <source>
        <dbReference type="PIRSR" id="PIRSR001365-1"/>
    </source>
</evidence>
<dbReference type="AlphaFoldDB" id="A0A9W6LVF0"/>
<name>A0A9W6LVF0_9MICO</name>
<dbReference type="GO" id="GO:0044281">
    <property type="term" value="P:small molecule metabolic process"/>
    <property type="evidence" value="ECO:0007669"/>
    <property type="project" value="UniProtKB-ARBA"/>
</dbReference>
<evidence type="ECO:0000313" key="8">
    <source>
        <dbReference type="Proteomes" id="UP001142462"/>
    </source>
</evidence>
<dbReference type="PANTHER" id="PTHR12128:SF66">
    <property type="entry name" value="4-HYDROXY-2-OXOGLUTARATE ALDOLASE, MITOCHONDRIAL"/>
    <property type="match status" value="1"/>
</dbReference>
<evidence type="ECO:0000256" key="3">
    <source>
        <dbReference type="ARBA" id="ARBA00023270"/>
    </source>
</evidence>
<comment type="caution">
    <text evidence="7">The sequence shown here is derived from an EMBL/GenBank/DDBJ whole genome shotgun (WGS) entry which is preliminary data.</text>
</comment>
<feature type="binding site" evidence="6">
    <location>
        <position position="204"/>
    </location>
    <ligand>
        <name>pyruvate</name>
        <dbReference type="ChEBI" id="CHEBI:15361"/>
    </ligand>
</feature>
<dbReference type="PANTHER" id="PTHR12128">
    <property type="entry name" value="DIHYDRODIPICOLINATE SYNTHASE"/>
    <property type="match status" value="1"/>
</dbReference>
<dbReference type="SUPFAM" id="SSF51569">
    <property type="entry name" value="Aldolase"/>
    <property type="match status" value="1"/>
</dbReference>
<dbReference type="InterPro" id="IPR013785">
    <property type="entry name" value="Aldolase_TIM"/>
</dbReference>
<keyword evidence="3" id="KW-0704">Schiff base</keyword>
<dbReference type="CDD" id="cd00408">
    <property type="entry name" value="DHDPS-like"/>
    <property type="match status" value="1"/>
</dbReference>
<dbReference type="InterPro" id="IPR002220">
    <property type="entry name" value="DapA-like"/>
</dbReference>
<feature type="binding site" evidence="6">
    <location>
        <position position="45"/>
    </location>
    <ligand>
        <name>pyruvate</name>
        <dbReference type="ChEBI" id="CHEBI:15361"/>
    </ligand>
</feature>
<dbReference type="Pfam" id="PF00701">
    <property type="entry name" value="DHDPS"/>
    <property type="match status" value="1"/>
</dbReference>
<dbReference type="EMBL" id="BSEJ01000002">
    <property type="protein sequence ID" value="GLJ60684.1"/>
    <property type="molecule type" value="Genomic_DNA"/>
</dbReference>
<sequence>MLRGVIPPVVTPLTDERALDEASLVRVVEDQIAAGAGGVFVGGSTGEIALLDDETRVRAAEVAVEAAARRVPVLAGVIDTGTARVVRHAQRAQAAGVDAVVATPPFYVAPHADEISRHYRLLAEAVSIPVVAYDIPSATHVPLPASVLGELARDGVIAGFKDSSGDIAGFRRALDAVAGTDVAVFTGSELFADLALELGAAGIVPGLGNVDPAGYVAIERAVAAGDIATARREQERLIRLFRITEVGDRARLGYTAAALGAFKAALWLRGVIATPATSAPLRALDAAEIDEIRGVLVAGGVAITR</sequence>
<dbReference type="SMART" id="SM01130">
    <property type="entry name" value="DHDPS"/>
    <property type="match status" value="1"/>
</dbReference>
<evidence type="ECO:0000313" key="7">
    <source>
        <dbReference type="EMBL" id="GLJ60684.1"/>
    </source>
</evidence>
<evidence type="ECO:0000256" key="2">
    <source>
        <dbReference type="ARBA" id="ARBA00023239"/>
    </source>
</evidence>
<dbReference type="Gene3D" id="3.20.20.70">
    <property type="entry name" value="Aldolase class I"/>
    <property type="match status" value="1"/>
</dbReference>
<keyword evidence="2 4" id="KW-0456">Lyase</keyword>
<feature type="active site" description="Schiff-base intermediate with substrate" evidence="5">
    <location>
        <position position="161"/>
    </location>
</feature>
<accession>A0A9W6LVF0</accession>
<dbReference type="PRINTS" id="PR00146">
    <property type="entry name" value="DHPICSNTHASE"/>
</dbReference>
<organism evidence="7 8">
    <name type="scientific">Microbacterium barkeri</name>
    <dbReference type="NCBI Taxonomy" id="33917"/>
    <lineage>
        <taxon>Bacteria</taxon>
        <taxon>Bacillati</taxon>
        <taxon>Actinomycetota</taxon>
        <taxon>Actinomycetes</taxon>
        <taxon>Micrococcales</taxon>
        <taxon>Microbacteriaceae</taxon>
        <taxon>Microbacterium</taxon>
    </lineage>
</organism>
<dbReference type="GO" id="GO:0008840">
    <property type="term" value="F:4-hydroxy-tetrahydrodipicolinate synthase activity"/>
    <property type="evidence" value="ECO:0007669"/>
    <property type="project" value="TreeGrafter"/>
</dbReference>
<gene>
    <name evidence="7" type="ORF">GCM10017576_08130</name>
</gene>
<reference evidence="7" key="1">
    <citation type="journal article" date="2014" name="Int. J. Syst. Evol. Microbiol.">
        <title>Complete genome sequence of Corynebacterium casei LMG S-19264T (=DSM 44701T), isolated from a smear-ripened cheese.</title>
        <authorList>
            <consortium name="US DOE Joint Genome Institute (JGI-PGF)"/>
            <person name="Walter F."/>
            <person name="Albersmeier A."/>
            <person name="Kalinowski J."/>
            <person name="Ruckert C."/>
        </authorList>
    </citation>
    <scope>NUCLEOTIDE SEQUENCE</scope>
    <source>
        <strain evidence="7">VKM Ac-1020</strain>
    </source>
</reference>
<feature type="active site" description="Proton donor/acceptor" evidence="5">
    <location>
        <position position="133"/>
    </location>
</feature>
<comment type="similarity">
    <text evidence="1 4">Belongs to the DapA family.</text>
</comment>
<proteinExistence type="inferred from homology"/>
<dbReference type="Proteomes" id="UP001142462">
    <property type="component" value="Unassembled WGS sequence"/>
</dbReference>
<evidence type="ECO:0000256" key="4">
    <source>
        <dbReference type="PIRNR" id="PIRNR001365"/>
    </source>
</evidence>
<reference evidence="7" key="2">
    <citation type="submission" date="2023-01" db="EMBL/GenBank/DDBJ databases">
        <authorList>
            <person name="Sun Q."/>
            <person name="Evtushenko L."/>
        </authorList>
    </citation>
    <scope>NUCLEOTIDE SEQUENCE</scope>
    <source>
        <strain evidence="7">VKM Ac-1020</strain>
    </source>
</reference>
<dbReference type="PIRSF" id="PIRSF001365">
    <property type="entry name" value="DHDPS"/>
    <property type="match status" value="1"/>
</dbReference>